<protein>
    <submittedName>
        <fullName evidence="5">Uncharacterized protein</fullName>
    </submittedName>
</protein>
<dbReference type="PANTHER" id="PTHR14107:SF16">
    <property type="entry name" value="AT02583P"/>
    <property type="match status" value="1"/>
</dbReference>
<name>A0AAV9IX05_CYACA</name>
<reference evidence="5 6" key="1">
    <citation type="submission" date="2022-07" db="EMBL/GenBank/DDBJ databases">
        <title>Genome-wide signatures of adaptation to extreme environments.</title>
        <authorList>
            <person name="Cho C.H."/>
            <person name="Yoon H.S."/>
        </authorList>
    </citation>
    <scope>NUCLEOTIDE SEQUENCE [LARGE SCALE GENOMIC DNA]</scope>
    <source>
        <strain evidence="5 6">DBV 063 E5</strain>
    </source>
</reference>
<dbReference type="PROSITE" id="PS50082">
    <property type="entry name" value="WD_REPEATS_2"/>
    <property type="match status" value="1"/>
</dbReference>
<dbReference type="Gene3D" id="2.130.10.10">
    <property type="entry name" value="YVTN repeat-like/Quinoprotein amine dehydrogenase"/>
    <property type="match status" value="1"/>
</dbReference>
<feature type="region of interest" description="Disordered" evidence="4">
    <location>
        <begin position="349"/>
        <end position="371"/>
    </location>
</feature>
<keyword evidence="1 3" id="KW-0853">WD repeat</keyword>
<keyword evidence="6" id="KW-1185">Reference proteome</keyword>
<sequence length="793" mass="82115">MSAHQRSRSSPTAGVGAFGSAWGNLFGGGHGGRSGGGGDGSGLVKGPNSATSAEGPPVGLTSLASYAPASPGSPGLRSPRKALRANFEVPGDGRYQLVHHWQAEYLYTTELRSPSELPAAGQAPAGPSRRGTSVLSRLTSFASSGAGIVGLGGGGGGGGGGGNAHAGSSGATAEGSQPHGSRYGGDGLANARHVSYGWGTRGTQACVVLVRRCLLEMLLMNAELERSAQAESTRDWRGRSLSGGVDLATAPKSARGVDELRQASTTPPPPAVTSAPPRERRGLFGRRRAASVKTESSTVASSRADGAADAAAAGRPKIAPELLALGSSRAATGMSSGHTDALGAYGLRGQRSAQRGAAGSPPTASRINRGRTLLDNTSEAMADAEVAASDGDRRADTIETTSAGDLNVPLVSLNYRDQLYVVRGDETSAVLQKMRFRVLPTCHRLFLLPDRDVLVLVVGFANGDILVHRNPLGSADDGYRCVSAPPELTSKADGAKHLMVTCLTVTPHGGHLLAGHGNGMVFCHELGLDATTTAAASANFRCVVALSSGMAITSLALAGDRLACTCRDGSLRILAWPGAASGPARCVASLSSHYGAVLCAAWSPDAHYLATGGEDDLVMIWRVMSNKEAATATCMLHGVGHSSFVTALEWEQPPSPPPTDEVPAVQLPKSTTAGTYRLFSVGQDAKLCVWDLAMDTLPPARKGKRGLLPPEITPVLQQHVHHDGLNTIWCREVDDALTLVTADEAGSVRMWQQRRRAHQADQSDGFDVEMAGSPSASLPRIDYLLSALSDRSP</sequence>
<feature type="region of interest" description="Disordered" evidence="4">
    <location>
        <begin position="755"/>
        <end position="775"/>
    </location>
</feature>
<dbReference type="EMBL" id="JANCYW010000010">
    <property type="protein sequence ID" value="KAK4536832.1"/>
    <property type="molecule type" value="Genomic_DNA"/>
</dbReference>
<accession>A0AAV9IX05</accession>
<organism evidence="5 6">
    <name type="scientific">Cyanidium caldarium</name>
    <name type="common">Red alga</name>
    <dbReference type="NCBI Taxonomy" id="2771"/>
    <lineage>
        <taxon>Eukaryota</taxon>
        <taxon>Rhodophyta</taxon>
        <taxon>Bangiophyceae</taxon>
        <taxon>Cyanidiales</taxon>
        <taxon>Cyanidiaceae</taxon>
        <taxon>Cyanidium</taxon>
    </lineage>
</organism>
<evidence type="ECO:0000313" key="5">
    <source>
        <dbReference type="EMBL" id="KAK4536832.1"/>
    </source>
</evidence>
<dbReference type="PANTHER" id="PTHR14107">
    <property type="entry name" value="WD REPEAT PROTEIN"/>
    <property type="match status" value="1"/>
</dbReference>
<dbReference type="InterPro" id="IPR051362">
    <property type="entry name" value="WD_repeat_creC_regulators"/>
</dbReference>
<comment type="caution">
    <text evidence="5">The sequence shown here is derived from an EMBL/GenBank/DDBJ whole genome shotgun (WGS) entry which is preliminary data.</text>
</comment>
<dbReference type="Pfam" id="PF00400">
    <property type="entry name" value="WD40"/>
    <property type="match status" value="1"/>
</dbReference>
<dbReference type="SMART" id="SM00320">
    <property type="entry name" value="WD40"/>
    <property type="match status" value="5"/>
</dbReference>
<dbReference type="SUPFAM" id="SSF50978">
    <property type="entry name" value="WD40 repeat-like"/>
    <property type="match status" value="1"/>
</dbReference>
<dbReference type="InterPro" id="IPR001680">
    <property type="entry name" value="WD40_rpt"/>
</dbReference>
<feature type="repeat" description="WD" evidence="3">
    <location>
        <begin position="590"/>
        <end position="631"/>
    </location>
</feature>
<feature type="compositionally biased region" description="Basic and acidic residues" evidence="4">
    <location>
        <begin position="228"/>
        <end position="238"/>
    </location>
</feature>
<evidence type="ECO:0000256" key="4">
    <source>
        <dbReference type="SAM" id="MobiDB-lite"/>
    </source>
</evidence>
<feature type="compositionally biased region" description="Gly residues" evidence="4">
    <location>
        <begin position="29"/>
        <end position="43"/>
    </location>
</feature>
<evidence type="ECO:0000256" key="1">
    <source>
        <dbReference type="ARBA" id="ARBA00022574"/>
    </source>
</evidence>
<dbReference type="AlphaFoldDB" id="A0AAV9IX05"/>
<evidence type="ECO:0000313" key="6">
    <source>
        <dbReference type="Proteomes" id="UP001301350"/>
    </source>
</evidence>
<feature type="region of interest" description="Disordered" evidence="4">
    <location>
        <begin position="29"/>
        <end position="79"/>
    </location>
</feature>
<dbReference type="PROSITE" id="PS50294">
    <property type="entry name" value="WD_REPEATS_REGION"/>
    <property type="match status" value="1"/>
</dbReference>
<dbReference type="Proteomes" id="UP001301350">
    <property type="component" value="Unassembled WGS sequence"/>
</dbReference>
<evidence type="ECO:0000256" key="3">
    <source>
        <dbReference type="PROSITE-ProRule" id="PRU00221"/>
    </source>
</evidence>
<dbReference type="InterPro" id="IPR015943">
    <property type="entry name" value="WD40/YVTN_repeat-like_dom_sf"/>
</dbReference>
<feature type="region of interest" description="Disordered" evidence="4">
    <location>
        <begin position="228"/>
        <end position="305"/>
    </location>
</feature>
<feature type="region of interest" description="Disordered" evidence="4">
    <location>
        <begin position="157"/>
        <end position="184"/>
    </location>
</feature>
<dbReference type="InterPro" id="IPR036322">
    <property type="entry name" value="WD40_repeat_dom_sf"/>
</dbReference>
<proteinExistence type="predicted"/>
<gene>
    <name evidence="5" type="ORF">CDCA_CDCA10G2857</name>
</gene>
<evidence type="ECO:0000256" key="2">
    <source>
        <dbReference type="ARBA" id="ARBA00022737"/>
    </source>
</evidence>
<keyword evidence="2" id="KW-0677">Repeat</keyword>